<dbReference type="EMBL" id="AZFJ01000054">
    <property type="protein sequence ID" value="KRL85072.1"/>
    <property type="molecule type" value="Genomic_DNA"/>
</dbReference>
<comment type="caution">
    <text evidence="2">The sequence shown here is derived from an EMBL/GenBank/DDBJ whole genome shotgun (WGS) entry which is preliminary data.</text>
</comment>
<feature type="transmembrane region" description="Helical" evidence="1">
    <location>
        <begin position="80"/>
        <end position="100"/>
    </location>
</feature>
<feature type="transmembrane region" description="Helical" evidence="1">
    <location>
        <begin position="332"/>
        <end position="359"/>
    </location>
</feature>
<feature type="transmembrane region" description="Helical" evidence="1">
    <location>
        <begin position="51"/>
        <end position="68"/>
    </location>
</feature>
<feature type="transmembrane region" description="Helical" evidence="1">
    <location>
        <begin position="112"/>
        <end position="130"/>
    </location>
</feature>
<dbReference type="PANTHER" id="PTHR36840:SF1">
    <property type="entry name" value="BLL5714 PROTEIN"/>
    <property type="match status" value="1"/>
</dbReference>
<feature type="transmembrane region" description="Helical" evidence="1">
    <location>
        <begin position="20"/>
        <end position="39"/>
    </location>
</feature>
<accession>A0A0R1TUS0</accession>
<name>A0A0R1TUS0_9LACO</name>
<feature type="transmembrane region" description="Helical" evidence="1">
    <location>
        <begin position="142"/>
        <end position="161"/>
    </location>
</feature>
<sequence length="376" mass="41286">MQKFFGQPRLITNILPHRKVSWLELFYDLIFAVVLARLTDPLVEDFTPARFAYATIVFAWFFWSWHDTSGYFDNHGNATLINLFLISAQVVITGVAALYIPVAVGGDFRPLFPWMVVMSALLSLIWRLIAAIDVHHAPASRIWSRAYAGVAVLLIVGWFAPATWLPWIALLAAVLNFGVILVGRGALYREYRALGQPFVLKDSLLERYGLMTMIALGEIIAGLFTYAGDEPSPTRLAGFGASIILVALVGGVYYLMLGAVTIEMQSSLQVMAIRWLFLVVVYLLMVMAVMVDLALAHPVTAWRVALVCVLVATFLVMWIIRYVTGNSENPRLLVPAMVGLLVLVGVAFVGSVLVTVIAMDVAIAAAMVPAVARVQA</sequence>
<feature type="transmembrane region" description="Helical" evidence="1">
    <location>
        <begin position="167"/>
        <end position="187"/>
    </location>
</feature>
<evidence type="ECO:0000256" key="1">
    <source>
        <dbReference type="SAM" id="Phobius"/>
    </source>
</evidence>
<protein>
    <submittedName>
        <fullName evidence="2">Integral membrane protein</fullName>
    </submittedName>
</protein>
<keyword evidence="3" id="KW-1185">Reference proteome</keyword>
<reference evidence="2 3" key="1">
    <citation type="journal article" date="2015" name="Genome Announc.">
        <title>Expanding the biotechnology potential of lactobacilli through comparative genomics of 213 strains and associated genera.</title>
        <authorList>
            <person name="Sun Z."/>
            <person name="Harris H.M."/>
            <person name="McCann A."/>
            <person name="Guo C."/>
            <person name="Argimon S."/>
            <person name="Zhang W."/>
            <person name="Yang X."/>
            <person name="Jeffery I.B."/>
            <person name="Cooney J.C."/>
            <person name="Kagawa T.F."/>
            <person name="Liu W."/>
            <person name="Song Y."/>
            <person name="Salvetti E."/>
            <person name="Wrobel A."/>
            <person name="Rasinkangas P."/>
            <person name="Parkhill J."/>
            <person name="Rea M.C."/>
            <person name="O'Sullivan O."/>
            <person name="Ritari J."/>
            <person name="Douillard F.P."/>
            <person name="Paul Ross R."/>
            <person name="Yang R."/>
            <person name="Briner A.E."/>
            <person name="Felis G.E."/>
            <person name="de Vos W.M."/>
            <person name="Barrangou R."/>
            <person name="Klaenhammer T.R."/>
            <person name="Caufield P.W."/>
            <person name="Cui Y."/>
            <person name="Zhang H."/>
            <person name="O'Toole P.W."/>
        </authorList>
    </citation>
    <scope>NUCLEOTIDE SEQUENCE [LARGE SCALE GENOMIC DNA]</scope>
    <source>
        <strain evidence="2 3">DSM 15945</strain>
    </source>
</reference>
<keyword evidence="1" id="KW-0812">Transmembrane</keyword>
<dbReference type="AlphaFoldDB" id="A0A0R1TUS0"/>
<feature type="transmembrane region" description="Helical" evidence="1">
    <location>
        <begin position="272"/>
        <end position="295"/>
    </location>
</feature>
<dbReference type="Proteomes" id="UP000051922">
    <property type="component" value="Unassembled WGS sequence"/>
</dbReference>
<organism evidence="2 3">
    <name type="scientific">Lacticaseibacillus pantheris DSM 15945 = JCM 12539 = NBRC 106106</name>
    <dbReference type="NCBI Taxonomy" id="1423783"/>
    <lineage>
        <taxon>Bacteria</taxon>
        <taxon>Bacillati</taxon>
        <taxon>Bacillota</taxon>
        <taxon>Bacilli</taxon>
        <taxon>Lactobacillales</taxon>
        <taxon>Lactobacillaceae</taxon>
        <taxon>Lacticaseibacillus</taxon>
    </lineage>
</organism>
<gene>
    <name evidence="2" type="ORF">FC50_GL001866</name>
</gene>
<dbReference type="InterPro" id="IPR010640">
    <property type="entry name" value="Low_temperature_requirement_A"/>
</dbReference>
<evidence type="ECO:0000313" key="2">
    <source>
        <dbReference type="EMBL" id="KRL85072.1"/>
    </source>
</evidence>
<proteinExistence type="predicted"/>
<feature type="transmembrane region" description="Helical" evidence="1">
    <location>
        <begin position="239"/>
        <end position="260"/>
    </location>
</feature>
<dbReference type="RefSeq" id="WP_054651457.1">
    <property type="nucleotide sequence ID" value="NZ_AZFJ01000054.1"/>
</dbReference>
<feature type="transmembrane region" description="Helical" evidence="1">
    <location>
        <begin position="208"/>
        <end position="227"/>
    </location>
</feature>
<dbReference type="PATRIC" id="fig|1423783.4.peg.1911"/>
<dbReference type="PANTHER" id="PTHR36840">
    <property type="entry name" value="BLL5714 PROTEIN"/>
    <property type="match status" value="1"/>
</dbReference>
<dbReference type="STRING" id="1423783.FC50_GL001866"/>
<keyword evidence="1" id="KW-1133">Transmembrane helix</keyword>
<keyword evidence="1" id="KW-0472">Membrane</keyword>
<dbReference type="Pfam" id="PF06772">
    <property type="entry name" value="LtrA"/>
    <property type="match status" value="1"/>
</dbReference>
<feature type="transmembrane region" description="Helical" evidence="1">
    <location>
        <begin position="301"/>
        <end position="320"/>
    </location>
</feature>
<evidence type="ECO:0000313" key="3">
    <source>
        <dbReference type="Proteomes" id="UP000051922"/>
    </source>
</evidence>